<evidence type="ECO:0000313" key="6">
    <source>
        <dbReference type="Proteomes" id="UP000277094"/>
    </source>
</evidence>
<organism evidence="5 6">
    <name type="scientific">Nocardioides marmorisolisilvae</name>
    <dbReference type="NCBI Taxonomy" id="1542737"/>
    <lineage>
        <taxon>Bacteria</taxon>
        <taxon>Bacillati</taxon>
        <taxon>Actinomycetota</taxon>
        <taxon>Actinomycetes</taxon>
        <taxon>Propionibacteriales</taxon>
        <taxon>Nocardioidaceae</taxon>
        <taxon>Nocardioides</taxon>
    </lineage>
</organism>
<feature type="domain" description="QsdR TetR regulatory C-terminal" evidence="4">
    <location>
        <begin position="81"/>
        <end position="186"/>
    </location>
</feature>
<name>A0A3N0DWF8_9ACTN</name>
<dbReference type="Proteomes" id="UP000277094">
    <property type="component" value="Unassembled WGS sequence"/>
</dbReference>
<evidence type="ECO:0000313" key="5">
    <source>
        <dbReference type="EMBL" id="RNL79891.1"/>
    </source>
</evidence>
<keyword evidence="6" id="KW-1185">Reference proteome</keyword>
<comment type="caution">
    <text evidence="5">The sequence shown here is derived from an EMBL/GenBank/DDBJ whole genome shotgun (WGS) entry which is preliminary data.</text>
</comment>
<evidence type="ECO:0000259" key="4">
    <source>
        <dbReference type="Pfam" id="PF18598"/>
    </source>
</evidence>
<dbReference type="PANTHER" id="PTHR30055">
    <property type="entry name" value="HTH-TYPE TRANSCRIPTIONAL REGULATOR RUTR"/>
    <property type="match status" value="1"/>
</dbReference>
<accession>A0A3N0DWF8</accession>
<dbReference type="GO" id="GO:0003700">
    <property type="term" value="F:DNA-binding transcription factor activity"/>
    <property type="evidence" value="ECO:0007669"/>
    <property type="project" value="TreeGrafter"/>
</dbReference>
<keyword evidence="1" id="KW-0805">Transcription regulation</keyword>
<keyword evidence="3" id="KW-0804">Transcription</keyword>
<dbReference type="SUPFAM" id="SSF46689">
    <property type="entry name" value="Homeodomain-like"/>
    <property type="match status" value="1"/>
</dbReference>
<dbReference type="InterPro" id="IPR050109">
    <property type="entry name" value="HTH-type_TetR-like_transc_reg"/>
</dbReference>
<evidence type="ECO:0000256" key="3">
    <source>
        <dbReference type="ARBA" id="ARBA00023163"/>
    </source>
</evidence>
<dbReference type="RefSeq" id="WP_123234394.1">
    <property type="nucleotide sequence ID" value="NZ_RJSG01000002.1"/>
</dbReference>
<dbReference type="EMBL" id="RJSG01000002">
    <property type="protein sequence ID" value="RNL79891.1"/>
    <property type="molecule type" value="Genomic_DNA"/>
</dbReference>
<sequence>MTSTELPRLERATREHALQFARAQFERGERVDMQTLAAELGVGRTTLYRWFGDREQVISELFAGLTDEIFAEINARPGGGGIEAALDSIRRFMALTSSFEPLRDFAQREPALALRILVASHGLVQQRIRAGVTEALERNLPSRQLPLPPDIIDVLVQVGANLQWTPIVIGDPPEIERALHLGRSVLENHLP</sequence>
<evidence type="ECO:0000256" key="1">
    <source>
        <dbReference type="ARBA" id="ARBA00023015"/>
    </source>
</evidence>
<dbReference type="OrthoDB" id="158903at2"/>
<reference evidence="5 6" key="1">
    <citation type="submission" date="2018-11" db="EMBL/GenBank/DDBJ databases">
        <authorList>
            <person name="Li F."/>
        </authorList>
    </citation>
    <scope>NUCLEOTIDE SEQUENCE [LARGE SCALE GENOMIC DNA]</scope>
    <source>
        <strain evidence="5 6">KIS18-7</strain>
    </source>
</reference>
<keyword evidence="2" id="KW-0238">DNA-binding</keyword>
<dbReference type="Pfam" id="PF18598">
    <property type="entry name" value="TetR_C_36"/>
    <property type="match status" value="1"/>
</dbReference>
<dbReference type="Gene3D" id="1.10.357.10">
    <property type="entry name" value="Tetracycline Repressor, domain 2"/>
    <property type="match status" value="1"/>
</dbReference>
<gene>
    <name evidence="5" type="ORF">EFL95_13215</name>
</gene>
<dbReference type="GO" id="GO:0000976">
    <property type="term" value="F:transcription cis-regulatory region binding"/>
    <property type="evidence" value="ECO:0007669"/>
    <property type="project" value="TreeGrafter"/>
</dbReference>
<evidence type="ECO:0000256" key="2">
    <source>
        <dbReference type="ARBA" id="ARBA00023125"/>
    </source>
</evidence>
<proteinExistence type="predicted"/>
<protein>
    <submittedName>
        <fullName evidence="5">TetR/AcrR family transcriptional regulator</fullName>
    </submittedName>
</protein>
<dbReference type="InterPro" id="IPR041485">
    <property type="entry name" value="TetR_C_36"/>
</dbReference>
<dbReference type="PANTHER" id="PTHR30055:SF234">
    <property type="entry name" value="HTH-TYPE TRANSCRIPTIONAL REGULATOR BETI"/>
    <property type="match status" value="1"/>
</dbReference>
<dbReference type="InterPro" id="IPR009057">
    <property type="entry name" value="Homeodomain-like_sf"/>
</dbReference>
<dbReference type="AlphaFoldDB" id="A0A3N0DWF8"/>